<organism evidence="1 2">
    <name type="scientific">Puccinia coronata f. sp. avenae</name>
    <dbReference type="NCBI Taxonomy" id="200324"/>
    <lineage>
        <taxon>Eukaryota</taxon>
        <taxon>Fungi</taxon>
        <taxon>Dikarya</taxon>
        <taxon>Basidiomycota</taxon>
        <taxon>Pucciniomycotina</taxon>
        <taxon>Pucciniomycetes</taxon>
        <taxon>Pucciniales</taxon>
        <taxon>Pucciniaceae</taxon>
        <taxon>Puccinia</taxon>
    </lineage>
</organism>
<evidence type="ECO:0000313" key="1">
    <source>
        <dbReference type="EMBL" id="PLW34231.1"/>
    </source>
</evidence>
<proteinExistence type="predicted"/>
<comment type="caution">
    <text evidence="1">The sequence shown here is derived from an EMBL/GenBank/DDBJ whole genome shotgun (WGS) entry which is preliminary data.</text>
</comment>
<reference evidence="1 2" key="1">
    <citation type="submission" date="2017-11" db="EMBL/GenBank/DDBJ databases">
        <title>De novo assembly and phasing of dikaryotic genomes from two isolates of Puccinia coronata f. sp. avenae, the causal agent of oat crown rust.</title>
        <authorList>
            <person name="Miller M.E."/>
            <person name="Zhang Y."/>
            <person name="Omidvar V."/>
            <person name="Sperschneider J."/>
            <person name="Schwessinger B."/>
            <person name="Raley C."/>
            <person name="Palmer J.M."/>
            <person name="Garnica D."/>
            <person name="Upadhyaya N."/>
            <person name="Rathjen J."/>
            <person name="Taylor J.M."/>
            <person name="Park R.F."/>
            <person name="Dodds P.N."/>
            <person name="Hirsch C.D."/>
            <person name="Kianian S.F."/>
            <person name="Figueroa M."/>
        </authorList>
    </citation>
    <scope>NUCLEOTIDE SEQUENCE [LARGE SCALE GENOMIC DNA]</scope>
    <source>
        <strain evidence="1">12SD80</strain>
    </source>
</reference>
<gene>
    <name evidence="1" type="ORF">PCASD_15020</name>
</gene>
<sequence>MFSTSVIASYTVVAAISHLAMSTPFFPITSNTAPNASLNGQGLGASGTGTRNTDSAGLGGNGMTPMANGMATPARNSGLSAGAVSSMPSYASTSQPTSTLPKSQSGMNMNMNGGAMPGNLAGNMAPNSISPGMDTYSQRNRTKMPSAGEIGYSATGADSYGSGTGSYVQNSTVPHNTTTTQTTGTASSASFGYHLIEASGAALAFILFA</sequence>
<dbReference type="AlphaFoldDB" id="A0A2N5U925"/>
<dbReference type="EMBL" id="PGCI01000202">
    <property type="protein sequence ID" value="PLW34231.1"/>
    <property type="molecule type" value="Genomic_DNA"/>
</dbReference>
<accession>A0A2N5U925</accession>
<evidence type="ECO:0000313" key="2">
    <source>
        <dbReference type="Proteomes" id="UP000235392"/>
    </source>
</evidence>
<protein>
    <submittedName>
        <fullName evidence="1">Uncharacterized protein</fullName>
    </submittedName>
</protein>
<name>A0A2N5U925_9BASI</name>
<dbReference type="Proteomes" id="UP000235392">
    <property type="component" value="Unassembled WGS sequence"/>
</dbReference>